<dbReference type="EC" id="1.1.1.3" evidence="4"/>
<name>H3ZCT2_9ALTE</name>
<dbReference type="PANTHER" id="PTHR43070:SF5">
    <property type="entry name" value="HOMOSERINE DEHYDROGENASE"/>
    <property type="match status" value="1"/>
</dbReference>
<dbReference type="PROSITE" id="PS01042">
    <property type="entry name" value="HOMOSER_DHGENASE"/>
    <property type="match status" value="1"/>
</dbReference>
<dbReference type="eggNOG" id="COG0460">
    <property type="taxonomic scope" value="Bacteria"/>
</dbReference>
<protein>
    <recommendedName>
        <fullName evidence="4">homoserine dehydrogenase</fullName>
        <ecNumber evidence="4">1.1.1.3</ecNumber>
    </recommendedName>
</protein>
<comment type="similarity">
    <text evidence="12">Belongs to the homoserine dehydrogenase family.</text>
</comment>
<dbReference type="STRING" id="1129374.AJE_05776"/>
<evidence type="ECO:0000256" key="6">
    <source>
        <dbReference type="ARBA" id="ARBA00022697"/>
    </source>
</evidence>
<accession>H3ZCT2</accession>
<evidence type="ECO:0000259" key="14">
    <source>
        <dbReference type="Pfam" id="PF03447"/>
    </source>
</evidence>
<feature type="domain" description="Aspartate/homoserine dehydrogenase NAD-binding" evidence="14">
    <location>
        <begin position="24"/>
        <end position="152"/>
    </location>
</feature>
<evidence type="ECO:0000259" key="13">
    <source>
        <dbReference type="Pfam" id="PF00742"/>
    </source>
</evidence>
<evidence type="ECO:0000313" key="15">
    <source>
        <dbReference type="EMBL" id="EHR41662.1"/>
    </source>
</evidence>
<evidence type="ECO:0000313" key="16">
    <source>
        <dbReference type="Proteomes" id="UP000012046"/>
    </source>
</evidence>
<reference evidence="15 16" key="1">
    <citation type="journal article" date="2012" name="J. Bacteriol.">
        <title>Genome Sequence of Extracellular-Protease-Producing Alishewanella jeotgali Isolated from Traditional Korean Fermented Seafood.</title>
        <authorList>
            <person name="Jung J."/>
            <person name="Chun J."/>
            <person name="Park W."/>
        </authorList>
    </citation>
    <scope>NUCLEOTIDE SEQUENCE [LARGE SCALE GENOMIC DNA]</scope>
    <source>
        <strain evidence="15 16">KCTC 22429</strain>
    </source>
</reference>
<dbReference type="AlphaFoldDB" id="H3ZCT2"/>
<dbReference type="InterPro" id="IPR019811">
    <property type="entry name" value="HDH_CS"/>
</dbReference>
<dbReference type="InterPro" id="IPR011147">
    <property type="entry name" value="Bifunc_Aspkin/hSer_DH"/>
</dbReference>
<keyword evidence="8" id="KW-0560">Oxidoreductase</keyword>
<comment type="pathway">
    <text evidence="2">Amino-acid biosynthesis; L-threonine biosynthesis; L-threonine from L-aspartate: step 3/5.</text>
</comment>
<evidence type="ECO:0000256" key="10">
    <source>
        <dbReference type="ARBA" id="ARBA00048841"/>
    </source>
</evidence>
<comment type="cofactor">
    <cofactor evidence="1">
        <name>a metal cation</name>
        <dbReference type="ChEBI" id="CHEBI:25213"/>
    </cofactor>
</comment>
<dbReference type="Gene3D" id="3.40.50.720">
    <property type="entry name" value="NAD(P)-binding Rossmann-like Domain"/>
    <property type="match status" value="1"/>
</dbReference>
<organism evidence="15 16">
    <name type="scientific">Alishewanella jeotgali KCTC 22429</name>
    <dbReference type="NCBI Taxonomy" id="1129374"/>
    <lineage>
        <taxon>Bacteria</taxon>
        <taxon>Pseudomonadati</taxon>
        <taxon>Pseudomonadota</taxon>
        <taxon>Gammaproteobacteria</taxon>
        <taxon>Alteromonadales</taxon>
        <taxon>Alteromonadaceae</taxon>
        <taxon>Alishewanella</taxon>
    </lineage>
</organism>
<dbReference type="GO" id="GO:0009086">
    <property type="term" value="P:methionine biosynthetic process"/>
    <property type="evidence" value="ECO:0007669"/>
    <property type="project" value="UniProtKB-KW"/>
</dbReference>
<evidence type="ECO:0000256" key="1">
    <source>
        <dbReference type="ARBA" id="ARBA00001920"/>
    </source>
</evidence>
<evidence type="ECO:0000256" key="3">
    <source>
        <dbReference type="ARBA" id="ARBA00005062"/>
    </source>
</evidence>
<dbReference type="Proteomes" id="UP000012046">
    <property type="component" value="Unassembled WGS sequence"/>
</dbReference>
<dbReference type="GO" id="GO:0009088">
    <property type="term" value="P:threonine biosynthetic process"/>
    <property type="evidence" value="ECO:0007669"/>
    <property type="project" value="UniProtKB-UniPathway"/>
</dbReference>
<sequence length="368" mass="39422">MTDSKQVKPGVAASLTTLNVVVAGTGKVGAEFLRLLASQQQRFAGQIRLNLCAILNSRQALLSDTIESQAWSSAFSDAKPYQQANLVAYLAALPSPKVLIDITPSQDFARLYPAFIAAGCHLISANKQGVTLPGAEYQQILQALVRSGLRWLSNTTVGAGIPVQRVMQELLQSGDQIREVSGVFSGTLSWLLCQYDGTTAFSELVLQAQQLGYTEPDPRDDLSGKDVQRKLLVLARELGAELELADIELEPLLPAGLADGDLAGFWQQRQQLDLMLAEAYAKATAENKVLRYAASLCLVDGQVQAGVRLVAVDNKAPLAALAPCDNIFVITSDWYQQNPLVLKGPGAGLLVTAGGLHADLAELVKSVR</sequence>
<evidence type="ECO:0000256" key="8">
    <source>
        <dbReference type="ARBA" id="ARBA00023002"/>
    </source>
</evidence>
<comment type="caution">
    <text evidence="15">The sequence shown here is derived from an EMBL/GenBank/DDBJ whole genome shotgun (WGS) entry which is preliminary data.</text>
</comment>
<comment type="catalytic activity">
    <reaction evidence="11">
        <text>L-homoserine + NAD(+) = L-aspartate 4-semialdehyde + NADH + H(+)</text>
        <dbReference type="Rhea" id="RHEA:15757"/>
        <dbReference type="ChEBI" id="CHEBI:15378"/>
        <dbReference type="ChEBI" id="CHEBI:57476"/>
        <dbReference type="ChEBI" id="CHEBI:57540"/>
        <dbReference type="ChEBI" id="CHEBI:57945"/>
        <dbReference type="ChEBI" id="CHEBI:537519"/>
        <dbReference type="EC" id="1.1.1.3"/>
    </reaction>
    <physiologicalReaction direction="right-to-left" evidence="11">
        <dbReference type="Rhea" id="RHEA:15759"/>
    </physiologicalReaction>
</comment>
<dbReference type="Gene3D" id="3.30.360.10">
    <property type="entry name" value="Dihydrodipicolinate Reductase, domain 2"/>
    <property type="match status" value="1"/>
</dbReference>
<dbReference type="GO" id="GO:0009089">
    <property type="term" value="P:lysine biosynthetic process via diaminopimelate"/>
    <property type="evidence" value="ECO:0007669"/>
    <property type="project" value="UniProtKB-ARBA"/>
</dbReference>
<keyword evidence="16" id="KW-1185">Reference proteome</keyword>
<dbReference type="RefSeq" id="WP_008950074.1">
    <property type="nucleotide sequence ID" value="NZ_AHTH01000011.1"/>
</dbReference>
<evidence type="ECO:0000256" key="4">
    <source>
        <dbReference type="ARBA" id="ARBA00013213"/>
    </source>
</evidence>
<gene>
    <name evidence="15" type="primary">metL</name>
    <name evidence="15" type="ORF">AJE_05776</name>
</gene>
<dbReference type="PANTHER" id="PTHR43070">
    <property type="match status" value="1"/>
</dbReference>
<comment type="pathway">
    <text evidence="3">Amino-acid biosynthesis; L-methionine biosynthesis via de novo pathway; L-homoserine from L-aspartate: step 3/3.</text>
</comment>
<proteinExistence type="inferred from homology"/>
<dbReference type="Pfam" id="PF00742">
    <property type="entry name" value="Homoserine_dh"/>
    <property type="match status" value="1"/>
</dbReference>
<keyword evidence="15" id="KW-0808">Transferase</keyword>
<keyword evidence="6" id="KW-0791">Threonine biosynthesis</keyword>
<evidence type="ECO:0000256" key="2">
    <source>
        <dbReference type="ARBA" id="ARBA00005056"/>
    </source>
</evidence>
<feature type="domain" description="Homoserine dehydrogenase catalytic" evidence="13">
    <location>
        <begin position="162"/>
        <end position="360"/>
    </location>
</feature>
<evidence type="ECO:0000256" key="11">
    <source>
        <dbReference type="ARBA" id="ARBA00049031"/>
    </source>
</evidence>
<dbReference type="UniPathway" id="UPA00050">
    <property type="reaction ID" value="UER00063"/>
</dbReference>
<evidence type="ECO:0000256" key="7">
    <source>
        <dbReference type="ARBA" id="ARBA00022857"/>
    </source>
</evidence>
<comment type="catalytic activity">
    <reaction evidence="10">
        <text>L-homoserine + NADP(+) = L-aspartate 4-semialdehyde + NADPH + H(+)</text>
        <dbReference type="Rhea" id="RHEA:15761"/>
        <dbReference type="ChEBI" id="CHEBI:15378"/>
        <dbReference type="ChEBI" id="CHEBI:57476"/>
        <dbReference type="ChEBI" id="CHEBI:57783"/>
        <dbReference type="ChEBI" id="CHEBI:58349"/>
        <dbReference type="ChEBI" id="CHEBI:537519"/>
        <dbReference type="EC" id="1.1.1.3"/>
    </reaction>
    <physiologicalReaction direction="right-to-left" evidence="10">
        <dbReference type="Rhea" id="RHEA:15763"/>
    </physiologicalReaction>
</comment>
<keyword evidence="7" id="KW-0521">NADP</keyword>
<dbReference type="GO" id="GO:0009090">
    <property type="term" value="P:homoserine biosynthetic process"/>
    <property type="evidence" value="ECO:0007669"/>
    <property type="project" value="UniProtKB-ARBA"/>
</dbReference>
<dbReference type="InterPro" id="IPR005106">
    <property type="entry name" value="Asp/hSer_DH_NAD-bd"/>
</dbReference>
<dbReference type="InterPro" id="IPR001342">
    <property type="entry name" value="HDH_cat"/>
</dbReference>
<dbReference type="GO" id="GO:0050661">
    <property type="term" value="F:NADP binding"/>
    <property type="evidence" value="ECO:0007669"/>
    <property type="project" value="InterPro"/>
</dbReference>
<dbReference type="UniPathway" id="UPA00051">
    <property type="reaction ID" value="UER00465"/>
</dbReference>
<dbReference type="Pfam" id="PF03447">
    <property type="entry name" value="NAD_binding_3"/>
    <property type="match status" value="1"/>
</dbReference>
<dbReference type="PATRIC" id="fig|1129374.4.peg.1157"/>
<dbReference type="GO" id="GO:0004412">
    <property type="term" value="F:homoserine dehydrogenase activity"/>
    <property type="evidence" value="ECO:0007669"/>
    <property type="project" value="UniProtKB-EC"/>
</dbReference>
<evidence type="ECO:0000256" key="5">
    <source>
        <dbReference type="ARBA" id="ARBA00022605"/>
    </source>
</evidence>
<evidence type="ECO:0000256" key="9">
    <source>
        <dbReference type="ARBA" id="ARBA00023167"/>
    </source>
</evidence>
<keyword evidence="15" id="KW-0418">Kinase</keyword>
<dbReference type="SUPFAM" id="SSF51735">
    <property type="entry name" value="NAD(P)-binding Rossmann-fold domains"/>
    <property type="match status" value="1"/>
</dbReference>
<dbReference type="InterPro" id="IPR036291">
    <property type="entry name" value="NAD(P)-bd_dom_sf"/>
</dbReference>
<keyword evidence="5" id="KW-0028">Amino-acid biosynthesis</keyword>
<dbReference type="GO" id="GO:0016301">
    <property type="term" value="F:kinase activity"/>
    <property type="evidence" value="ECO:0007669"/>
    <property type="project" value="UniProtKB-KW"/>
</dbReference>
<dbReference type="SUPFAM" id="SSF55347">
    <property type="entry name" value="Glyceraldehyde-3-phosphate dehydrogenase-like, C-terminal domain"/>
    <property type="match status" value="1"/>
</dbReference>
<keyword evidence="9" id="KW-0486">Methionine biosynthesis</keyword>
<dbReference type="EMBL" id="AHTH01000011">
    <property type="protein sequence ID" value="EHR41662.1"/>
    <property type="molecule type" value="Genomic_DNA"/>
</dbReference>
<dbReference type="FunFam" id="3.30.360.10:FF:000006">
    <property type="entry name" value="Bifunctional aspartokinase/homoserine dehydrogenase"/>
    <property type="match status" value="1"/>
</dbReference>
<evidence type="ECO:0000256" key="12">
    <source>
        <dbReference type="RuleBase" id="RU004171"/>
    </source>
</evidence>